<dbReference type="AlphaFoldDB" id="A0A2U3LQ58"/>
<protein>
    <submittedName>
        <fullName evidence="1">Uncharacterized protein</fullName>
    </submittedName>
</protein>
<evidence type="ECO:0000313" key="2">
    <source>
        <dbReference type="Proteomes" id="UP000238916"/>
    </source>
</evidence>
<reference evidence="2" key="1">
    <citation type="submission" date="2018-02" db="EMBL/GenBank/DDBJ databases">
        <authorList>
            <person name="Hausmann B."/>
        </authorList>
    </citation>
    <scope>NUCLEOTIDE SEQUENCE [LARGE SCALE GENOMIC DNA]</scope>
    <source>
        <strain evidence="2">Peat soil MAG SbF1</strain>
    </source>
</reference>
<dbReference type="EMBL" id="OMOF01000702">
    <property type="protein sequence ID" value="SPF54063.1"/>
    <property type="molecule type" value="Genomic_DNA"/>
</dbReference>
<proteinExistence type="predicted"/>
<sequence>MLDRESFREFLVRYFAQPKKREEDLEIMGYPFKVEVKRMWDNKYLLTCIPFTMGVQCVKETAEGYSGK</sequence>
<accession>A0A2U3LQ58</accession>
<organism evidence="1 2">
    <name type="scientific">Candidatus Desulfosporosinus infrequens</name>
    <dbReference type="NCBI Taxonomy" id="2043169"/>
    <lineage>
        <taxon>Bacteria</taxon>
        <taxon>Bacillati</taxon>
        <taxon>Bacillota</taxon>
        <taxon>Clostridia</taxon>
        <taxon>Eubacteriales</taxon>
        <taxon>Desulfitobacteriaceae</taxon>
        <taxon>Desulfosporosinus</taxon>
    </lineage>
</organism>
<dbReference type="Proteomes" id="UP000238916">
    <property type="component" value="Unassembled WGS sequence"/>
</dbReference>
<evidence type="ECO:0000313" key="1">
    <source>
        <dbReference type="EMBL" id="SPF54063.1"/>
    </source>
</evidence>
<name>A0A2U3LQ58_9FIRM</name>
<gene>
    <name evidence="1" type="ORF">SBF1_7300002</name>
</gene>